<dbReference type="AlphaFoldDB" id="A0A3Q7J354"/>
<evidence type="ECO:0000313" key="2">
    <source>
        <dbReference type="EnsemblPlants" id="Solyc12g008700.2.1"/>
    </source>
</evidence>
<evidence type="ECO:0000256" key="1">
    <source>
        <dbReference type="SAM" id="MobiDB-lite"/>
    </source>
</evidence>
<keyword evidence="3" id="KW-1185">Reference proteome</keyword>
<accession>A0A3Q7J354</accession>
<reference evidence="2" key="2">
    <citation type="submission" date="2019-01" db="UniProtKB">
        <authorList>
            <consortium name="EnsemblPlants"/>
        </authorList>
    </citation>
    <scope>IDENTIFICATION</scope>
    <source>
        <strain evidence="2">cv. Heinz 1706</strain>
    </source>
</reference>
<dbReference type="Gramene" id="Solyc12g008700.2.1">
    <property type="protein sequence ID" value="Solyc12g008700.2.1"/>
    <property type="gene ID" value="Solyc12g008700.2"/>
</dbReference>
<feature type="region of interest" description="Disordered" evidence="1">
    <location>
        <begin position="1"/>
        <end position="33"/>
    </location>
</feature>
<sequence>NSPKNPNPRISTSAAPKRLAASPTTGDSEINHG</sequence>
<protein>
    <submittedName>
        <fullName evidence="2">Uncharacterized protein</fullName>
    </submittedName>
</protein>
<dbReference type="Proteomes" id="UP000004994">
    <property type="component" value="Chromosome 12"/>
</dbReference>
<feature type="compositionally biased region" description="Polar residues" evidence="1">
    <location>
        <begin position="22"/>
        <end position="33"/>
    </location>
</feature>
<evidence type="ECO:0000313" key="3">
    <source>
        <dbReference type="Proteomes" id="UP000004994"/>
    </source>
</evidence>
<organism evidence="2">
    <name type="scientific">Solanum lycopersicum</name>
    <name type="common">Tomato</name>
    <name type="synonym">Lycopersicon esculentum</name>
    <dbReference type="NCBI Taxonomy" id="4081"/>
    <lineage>
        <taxon>Eukaryota</taxon>
        <taxon>Viridiplantae</taxon>
        <taxon>Streptophyta</taxon>
        <taxon>Embryophyta</taxon>
        <taxon>Tracheophyta</taxon>
        <taxon>Spermatophyta</taxon>
        <taxon>Magnoliopsida</taxon>
        <taxon>eudicotyledons</taxon>
        <taxon>Gunneridae</taxon>
        <taxon>Pentapetalae</taxon>
        <taxon>asterids</taxon>
        <taxon>lamiids</taxon>
        <taxon>Solanales</taxon>
        <taxon>Solanaceae</taxon>
        <taxon>Solanoideae</taxon>
        <taxon>Solaneae</taxon>
        <taxon>Solanum</taxon>
        <taxon>Solanum subgen. Lycopersicon</taxon>
    </lineage>
</organism>
<proteinExistence type="predicted"/>
<reference evidence="2" key="1">
    <citation type="journal article" date="2012" name="Nature">
        <title>The tomato genome sequence provides insights into fleshy fruit evolution.</title>
        <authorList>
            <consortium name="Tomato Genome Consortium"/>
        </authorList>
    </citation>
    <scope>NUCLEOTIDE SEQUENCE [LARGE SCALE GENOMIC DNA]</scope>
    <source>
        <strain evidence="2">cv. Heinz 1706</strain>
    </source>
</reference>
<dbReference type="EnsemblPlants" id="Solyc12g008700.2.1">
    <property type="protein sequence ID" value="Solyc12g008700.2.1"/>
    <property type="gene ID" value="Solyc12g008700.2"/>
</dbReference>
<name>A0A3Q7J354_SOLLC</name>
<feature type="compositionally biased region" description="Polar residues" evidence="1">
    <location>
        <begin position="1"/>
        <end position="14"/>
    </location>
</feature>
<dbReference type="InParanoid" id="A0A3Q7J354"/>